<dbReference type="Gene3D" id="3.30.428.10">
    <property type="entry name" value="HIT-like"/>
    <property type="match status" value="1"/>
</dbReference>
<reference evidence="3 4" key="1">
    <citation type="submission" date="2019-11" db="EMBL/GenBank/DDBJ databases">
        <authorList>
            <person name="Holert J."/>
        </authorList>
    </citation>
    <scope>NUCLEOTIDE SEQUENCE [LARGE SCALE GENOMIC DNA]</scope>
    <source>
        <strain evidence="3">SB11_3</strain>
    </source>
</reference>
<dbReference type="AlphaFoldDB" id="A0A5S9MWU0"/>
<accession>A0A5S9MWU0</accession>
<dbReference type="InterPro" id="IPR026026">
    <property type="entry name" value="HIT_Hint"/>
</dbReference>
<dbReference type="SUPFAM" id="SSF54197">
    <property type="entry name" value="HIT-like"/>
    <property type="match status" value="1"/>
</dbReference>
<organism evidence="3 4">
    <name type="scientific">BD1-7 clade bacterium</name>
    <dbReference type="NCBI Taxonomy" id="2029982"/>
    <lineage>
        <taxon>Bacteria</taxon>
        <taxon>Pseudomonadati</taxon>
        <taxon>Pseudomonadota</taxon>
        <taxon>Gammaproteobacteria</taxon>
        <taxon>Cellvibrionales</taxon>
        <taxon>Spongiibacteraceae</taxon>
        <taxon>BD1-7 clade</taxon>
    </lineage>
</organism>
<sequence length="143" mass="15880">MFELDPQLQGDSVSLGKLALCEVLLAKDANYPWLILVPHRASITEIYQLPDEDQLQLSKEVSLVSRLMATHFLAHKMNVAALGNVVSQLHVHVIARFDYDPAWPAPIWGKAKATAYEAEELETTINSLRALLAADFVQEENAA</sequence>
<dbReference type="Proteomes" id="UP000441399">
    <property type="component" value="Unassembled WGS sequence"/>
</dbReference>
<name>A0A5S9MWU0_9GAMM</name>
<keyword evidence="4" id="KW-1185">Reference proteome</keyword>
<evidence type="ECO:0000313" key="4">
    <source>
        <dbReference type="Proteomes" id="UP000441399"/>
    </source>
</evidence>
<comment type="caution">
    <text evidence="1">Lacks conserved residue(s) required for the propagation of feature annotation.</text>
</comment>
<dbReference type="OrthoDB" id="9799145at2"/>
<feature type="domain" description="HIT" evidence="2">
    <location>
        <begin position="34"/>
        <end position="103"/>
    </location>
</feature>
<gene>
    <name evidence="3" type="ORF">OPDIPICF_00303</name>
</gene>
<evidence type="ECO:0000256" key="1">
    <source>
        <dbReference type="PROSITE-ProRule" id="PRU00464"/>
    </source>
</evidence>
<proteinExistence type="predicted"/>
<dbReference type="EMBL" id="CACSIO010000001">
    <property type="protein sequence ID" value="CAA0081385.1"/>
    <property type="molecule type" value="Genomic_DNA"/>
</dbReference>
<dbReference type="InterPro" id="IPR036265">
    <property type="entry name" value="HIT-like_sf"/>
</dbReference>
<dbReference type="PROSITE" id="PS51084">
    <property type="entry name" value="HIT_2"/>
    <property type="match status" value="1"/>
</dbReference>
<dbReference type="PIRSF" id="PIRSF000714">
    <property type="entry name" value="HIT"/>
    <property type="match status" value="1"/>
</dbReference>
<dbReference type="InterPro" id="IPR011146">
    <property type="entry name" value="HIT-like"/>
</dbReference>
<dbReference type="Pfam" id="PF01230">
    <property type="entry name" value="HIT"/>
    <property type="match status" value="1"/>
</dbReference>
<evidence type="ECO:0000313" key="3">
    <source>
        <dbReference type="EMBL" id="CAA0081385.1"/>
    </source>
</evidence>
<protein>
    <recommendedName>
        <fullName evidence="2">HIT domain-containing protein</fullName>
    </recommendedName>
</protein>
<evidence type="ECO:0000259" key="2">
    <source>
        <dbReference type="PROSITE" id="PS51084"/>
    </source>
</evidence>
<dbReference type="GO" id="GO:0003824">
    <property type="term" value="F:catalytic activity"/>
    <property type="evidence" value="ECO:0007669"/>
    <property type="project" value="InterPro"/>
</dbReference>